<dbReference type="PANTHER" id="PTHR30096:SF0">
    <property type="entry name" value="4,5-DOPA DIOXYGENASE EXTRADIOL-LIKE PROTEIN"/>
    <property type="match status" value="1"/>
</dbReference>
<evidence type="ECO:0000313" key="8">
    <source>
        <dbReference type="Proteomes" id="UP000700596"/>
    </source>
</evidence>
<accession>A0A9P9I7A2</accession>
<organism evidence="7 8">
    <name type="scientific">Dendryphion nanum</name>
    <dbReference type="NCBI Taxonomy" id="256645"/>
    <lineage>
        <taxon>Eukaryota</taxon>
        <taxon>Fungi</taxon>
        <taxon>Dikarya</taxon>
        <taxon>Ascomycota</taxon>
        <taxon>Pezizomycotina</taxon>
        <taxon>Dothideomycetes</taxon>
        <taxon>Pleosporomycetidae</taxon>
        <taxon>Pleosporales</taxon>
        <taxon>Torulaceae</taxon>
        <taxon>Dendryphion</taxon>
    </lineage>
</organism>
<feature type="domain" description="Extradiol ring-cleavage dioxygenase class III enzyme subunit B" evidence="6">
    <location>
        <begin position="25"/>
        <end position="268"/>
    </location>
</feature>
<dbReference type="InterPro" id="IPR014436">
    <property type="entry name" value="Extradiol_dOase_DODA"/>
</dbReference>
<dbReference type="Gene3D" id="3.40.830.10">
    <property type="entry name" value="LigB-like"/>
    <property type="match status" value="1"/>
</dbReference>
<dbReference type="CDD" id="cd07363">
    <property type="entry name" value="45_DOPA_Dioxygenase"/>
    <property type="match status" value="1"/>
</dbReference>
<keyword evidence="8" id="KW-1185">Reference proteome</keyword>
<dbReference type="PANTHER" id="PTHR30096">
    <property type="entry name" value="4,5-DOPA DIOXYGENASE EXTRADIOL-LIKE PROTEIN"/>
    <property type="match status" value="1"/>
</dbReference>
<evidence type="ECO:0000256" key="5">
    <source>
        <dbReference type="ARBA" id="ARBA00023002"/>
    </source>
</evidence>
<dbReference type="PIRSF" id="PIRSF006157">
    <property type="entry name" value="Doxgns_DODA"/>
    <property type="match status" value="1"/>
</dbReference>
<dbReference type="GO" id="GO:0008198">
    <property type="term" value="F:ferrous iron binding"/>
    <property type="evidence" value="ECO:0007669"/>
    <property type="project" value="InterPro"/>
</dbReference>
<name>A0A9P9I7A2_9PLEO</name>
<evidence type="ECO:0000256" key="3">
    <source>
        <dbReference type="ARBA" id="ARBA00022723"/>
    </source>
</evidence>
<dbReference type="Pfam" id="PF02900">
    <property type="entry name" value="LigB"/>
    <property type="match status" value="1"/>
</dbReference>
<dbReference type="GO" id="GO:0008270">
    <property type="term" value="F:zinc ion binding"/>
    <property type="evidence" value="ECO:0007669"/>
    <property type="project" value="InterPro"/>
</dbReference>
<dbReference type="InterPro" id="IPR004183">
    <property type="entry name" value="Xdiol_dOase_suB"/>
</dbReference>
<evidence type="ECO:0000259" key="6">
    <source>
        <dbReference type="Pfam" id="PF02900"/>
    </source>
</evidence>
<dbReference type="GO" id="GO:0016702">
    <property type="term" value="F:oxidoreductase activity, acting on single donors with incorporation of molecular oxygen, incorporation of two atoms of oxygen"/>
    <property type="evidence" value="ECO:0007669"/>
    <property type="project" value="UniProtKB-ARBA"/>
</dbReference>
<keyword evidence="7" id="KW-0223">Dioxygenase</keyword>
<dbReference type="OrthoDB" id="7396853at2759"/>
<dbReference type="Proteomes" id="UP000700596">
    <property type="component" value="Unassembled WGS sequence"/>
</dbReference>
<comment type="cofactor">
    <cofactor evidence="1">
        <name>Zn(2+)</name>
        <dbReference type="ChEBI" id="CHEBI:29105"/>
    </cofactor>
</comment>
<proteinExistence type="inferred from homology"/>
<comment type="similarity">
    <text evidence="2">Belongs to the DODA-type extradiol aromatic ring-opening dioxygenase family.</text>
</comment>
<keyword evidence="4" id="KW-0862">Zinc</keyword>
<comment type="caution">
    <text evidence="7">The sequence shown here is derived from an EMBL/GenBank/DDBJ whole genome shotgun (WGS) entry which is preliminary data.</text>
</comment>
<keyword evidence="3" id="KW-0479">Metal-binding</keyword>
<dbReference type="AlphaFoldDB" id="A0A9P9I7A2"/>
<evidence type="ECO:0000256" key="4">
    <source>
        <dbReference type="ARBA" id="ARBA00022833"/>
    </source>
</evidence>
<reference evidence="7" key="1">
    <citation type="journal article" date="2021" name="Nat. Commun.">
        <title>Genetic determinants of endophytism in the Arabidopsis root mycobiome.</title>
        <authorList>
            <person name="Mesny F."/>
            <person name="Miyauchi S."/>
            <person name="Thiergart T."/>
            <person name="Pickel B."/>
            <person name="Atanasova L."/>
            <person name="Karlsson M."/>
            <person name="Huettel B."/>
            <person name="Barry K.W."/>
            <person name="Haridas S."/>
            <person name="Chen C."/>
            <person name="Bauer D."/>
            <person name="Andreopoulos W."/>
            <person name="Pangilinan J."/>
            <person name="LaButti K."/>
            <person name="Riley R."/>
            <person name="Lipzen A."/>
            <person name="Clum A."/>
            <person name="Drula E."/>
            <person name="Henrissat B."/>
            <person name="Kohler A."/>
            <person name="Grigoriev I.V."/>
            <person name="Martin F.M."/>
            <person name="Hacquard S."/>
        </authorList>
    </citation>
    <scope>NUCLEOTIDE SEQUENCE</scope>
    <source>
        <strain evidence="7">MPI-CAGE-CH-0243</strain>
    </source>
</reference>
<evidence type="ECO:0000313" key="7">
    <source>
        <dbReference type="EMBL" id="KAH7109250.1"/>
    </source>
</evidence>
<dbReference type="EMBL" id="JAGMWT010000033">
    <property type="protein sequence ID" value="KAH7109250.1"/>
    <property type="molecule type" value="Genomic_DNA"/>
</dbReference>
<evidence type="ECO:0000256" key="1">
    <source>
        <dbReference type="ARBA" id="ARBA00001947"/>
    </source>
</evidence>
<dbReference type="SUPFAM" id="SSF53213">
    <property type="entry name" value="LigB-like"/>
    <property type="match status" value="1"/>
</dbReference>
<sequence length="282" mass="30891">MAAASKPFRAPSMFVSHGAGPLPLFDEAWESWRQSISKLSSKLDGARGIIVISAHWETDEPSLTSSANPGLYYDYENRPKGLVLPQRVFEEKYPVVGNQELAASIAQHLRSYGFNPILDENRGLDHGVFVPLKAMRPQADIPIVQLSLVKGSDEQEATDKNLKVGQALEHFRTLGYAVVGSGGSYHDFETAGKGLTEGAPIPAAADDFEDYLVSVASIADKNERVQALGNWRKESSSYVAHLEGHAEHFWPFLVAAGSGGNKPGKRVEFVKNFIGPMSFFEW</sequence>
<gene>
    <name evidence="7" type="ORF">B0J11DRAFT_545133</name>
</gene>
<protein>
    <submittedName>
        <fullName evidence="7">Catalytic LigB subunit of putative aromatic ring-opening dioxygenase</fullName>
    </submittedName>
</protein>
<evidence type="ECO:0000256" key="2">
    <source>
        <dbReference type="ARBA" id="ARBA00007581"/>
    </source>
</evidence>
<keyword evidence="5" id="KW-0560">Oxidoreductase</keyword>